<keyword evidence="2" id="KW-1185">Reference proteome</keyword>
<organism evidence="1 2">
    <name type="scientific">Lichtheimia ornata</name>
    <dbReference type="NCBI Taxonomy" id="688661"/>
    <lineage>
        <taxon>Eukaryota</taxon>
        <taxon>Fungi</taxon>
        <taxon>Fungi incertae sedis</taxon>
        <taxon>Mucoromycota</taxon>
        <taxon>Mucoromycotina</taxon>
        <taxon>Mucoromycetes</taxon>
        <taxon>Mucorales</taxon>
        <taxon>Lichtheimiaceae</taxon>
        <taxon>Lichtheimia</taxon>
    </lineage>
</organism>
<proteinExistence type="predicted"/>
<sequence length="685" mass="78160">MTNHFHPLVHELDVAYQQGQHEHVIRQSTLAMDKADLQMSMLDIRARSWCACAKVENALEDTRRMQQLAPLSRRGYYRQGKIYAQYGYHSKALAIYKRAGTLAAADDDGLHDEIDHAMNESTRQLEQKIDMINKLPMDIVLRIAPMLIGEGSGGDQSYHAYLDVSMAWRERLSQSGTLSYVIDAWSKDDLYRISSSAQTKTLSKGHDQAIQFSQHVTSLAISTNKEPFYVFLERGRFSSIKRLSISSRSSCCNLERAYCGLQKLNSTLRHLEIVNATLWREDTNGTMALAQILHACTKLTSLKIAKVILDRGQLPFYPTLRQLELDSHERLDDKGVERILRSFPSLQRLTIQNVQDCKVLSWIDQYCIGLQHLEFNRMLVKKRYPSGIRDTKSGLRSLYITANNTEVAMDDVIGLVNRHCTTLEHLAIDLPHEIKALDPRSFDKAERVAFPQLRHVTFTIRDPKHWEAQELSVHLFCRFFGNILCNAPKVETLLVLGAAIDKHVIRSSLQHLHHLHTLDIRNIDFGGVSESVLADREDMLRQAFEEHAYQSRLKTLNIATDHANISLLESISRFKDLKRLSIAHVDGSLGDDHTQFLRNLAETLEGLKLKARTITDAIVYQLPRFKRLQHLDIYTWGEGPSATALRCLSACLQLKTLRLCHAEDSDVVRCIQMAIPNLQYKPHPN</sequence>
<reference evidence="1 2" key="1">
    <citation type="submission" date="2023-03" db="EMBL/GenBank/DDBJ databases">
        <title>Genome sequence of Lichtheimia ornata CBS 291.66.</title>
        <authorList>
            <person name="Mohabir J.T."/>
            <person name="Shea T.P."/>
            <person name="Kurbessoian T."/>
            <person name="Berby B."/>
            <person name="Fontaine J."/>
            <person name="Livny J."/>
            <person name="Gnirke A."/>
            <person name="Stajich J.E."/>
            <person name="Cuomo C.A."/>
        </authorList>
    </citation>
    <scope>NUCLEOTIDE SEQUENCE [LARGE SCALE GENOMIC DNA]</scope>
    <source>
        <strain evidence="1">CBS 291.66</strain>
    </source>
</reference>
<dbReference type="AlphaFoldDB" id="A0AAD7UTJ3"/>
<evidence type="ECO:0000313" key="1">
    <source>
        <dbReference type="EMBL" id="KAJ8652367.1"/>
    </source>
</evidence>
<dbReference type="PANTHER" id="PTHR38926:SF5">
    <property type="entry name" value="F-BOX AND LEUCINE-RICH REPEAT PROTEIN 6"/>
    <property type="match status" value="1"/>
</dbReference>
<dbReference type="GeneID" id="83219379"/>
<name>A0AAD7UTJ3_9FUNG</name>
<dbReference type="PANTHER" id="PTHR38926">
    <property type="entry name" value="F-BOX DOMAIN CONTAINING PROTEIN, EXPRESSED"/>
    <property type="match status" value="1"/>
</dbReference>
<dbReference type="Gene3D" id="1.25.40.10">
    <property type="entry name" value="Tetratricopeptide repeat domain"/>
    <property type="match status" value="1"/>
</dbReference>
<accession>A0AAD7UTJ3</accession>
<dbReference type="Proteomes" id="UP001234581">
    <property type="component" value="Unassembled WGS sequence"/>
</dbReference>
<evidence type="ECO:0000313" key="2">
    <source>
        <dbReference type="Proteomes" id="UP001234581"/>
    </source>
</evidence>
<dbReference type="EMBL" id="JARTCD010000107">
    <property type="protein sequence ID" value="KAJ8652367.1"/>
    <property type="molecule type" value="Genomic_DNA"/>
</dbReference>
<dbReference type="Gene3D" id="3.80.10.10">
    <property type="entry name" value="Ribonuclease Inhibitor"/>
    <property type="match status" value="2"/>
</dbReference>
<dbReference type="RefSeq" id="XP_058337281.1">
    <property type="nucleotide sequence ID" value="XM_058491939.1"/>
</dbReference>
<gene>
    <name evidence="1" type="ORF">O0I10_011989</name>
</gene>
<dbReference type="InterPro" id="IPR011990">
    <property type="entry name" value="TPR-like_helical_dom_sf"/>
</dbReference>
<comment type="caution">
    <text evidence="1">The sequence shown here is derived from an EMBL/GenBank/DDBJ whole genome shotgun (WGS) entry which is preliminary data.</text>
</comment>
<dbReference type="SUPFAM" id="SSF52047">
    <property type="entry name" value="RNI-like"/>
    <property type="match status" value="2"/>
</dbReference>
<dbReference type="InterPro" id="IPR032675">
    <property type="entry name" value="LRR_dom_sf"/>
</dbReference>
<dbReference type="SUPFAM" id="SSF48452">
    <property type="entry name" value="TPR-like"/>
    <property type="match status" value="1"/>
</dbReference>
<protein>
    <submittedName>
        <fullName evidence="1">Uncharacterized protein</fullName>
    </submittedName>
</protein>